<feature type="region of interest" description="Disordered" evidence="1">
    <location>
        <begin position="1"/>
        <end position="62"/>
    </location>
</feature>
<name>A0A1X7GVM5_9PROT</name>
<sequence length="220" mass="23542">MAMDKDTTTSARETADRAKGTVEDITRAGEATTRRAADAARSMGENAAETGRQAADAGANAGQKAMGVGADMTRRGAETAGTMMNKATDVAGRTTEQLQRALGLSKEAQGEVASQTRETMDVMVQCGSVLADGWQNAWREWMGLAQDVASRNAEGMNALMRSRSVPDFYAAQSRMLKDNMQMVLSRSVKISEMSASTANTAMSKLNARLEGAAQQTERRF</sequence>
<dbReference type="RefSeq" id="WP_085089351.1">
    <property type="nucleotide sequence ID" value="NZ_FXAK01000007.1"/>
</dbReference>
<dbReference type="STRING" id="286727.SAMN02982917_4454"/>
<evidence type="ECO:0000256" key="1">
    <source>
        <dbReference type="SAM" id="MobiDB-lite"/>
    </source>
</evidence>
<proteinExistence type="predicted"/>
<dbReference type="Pfam" id="PF09361">
    <property type="entry name" value="Phasin_2"/>
    <property type="match status" value="1"/>
</dbReference>
<organism evidence="3 4">
    <name type="scientific">Azospirillum oryzae</name>
    <dbReference type="NCBI Taxonomy" id="286727"/>
    <lineage>
        <taxon>Bacteria</taxon>
        <taxon>Pseudomonadati</taxon>
        <taxon>Pseudomonadota</taxon>
        <taxon>Alphaproteobacteria</taxon>
        <taxon>Rhodospirillales</taxon>
        <taxon>Azospirillaceae</taxon>
        <taxon>Azospirillum</taxon>
    </lineage>
</organism>
<feature type="compositionally biased region" description="Low complexity" evidence="1">
    <location>
        <begin position="53"/>
        <end position="62"/>
    </location>
</feature>
<dbReference type="EMBL" id="FXAK01000007">
    <property type="protein sequence ID" value="SMF75447.1"/>
    <property type="molecule type" value="Genomic_DNA"/>
</dbReference>
<dbReference type="InterPro" id="IPR018968">
    <property type="entry name" value="Phasin"/>
</dbReference>
<evidence type="ECO:0000313" key="3">
    <source>
        <dbReference type="EMBL" id="SMF75447.1"/>
    </source>
</evidence>
<accession>A0A1X7GVM5</accession>
<evidence type="ECO:0000259" key="2">
    <source>
        <dbReference type="Pfam" id="PF09361"/>
    </source>
</evidence>
<reference evidence="3 4" key="1">
    <citation type="submission" date="2017-04" db="EMBL/GenBank/DDBJ databases">
        <authorList>
            <person name="Afonso C.L."/>
            <person name="Miller P.J."/>
            <person name="Scott M.A."/>
            <person name="Spackman E."/>
            <person name="Goraichik I."/>
            <person name="Dimitrov K.M."/>
            <person name="Suarez D.L."/>
            <person name="Swayne D.E."/>
        </authorList>
    </citation>
    <scope>NUCLEOTIDE SEQUENCE [LARGE SCALE GENOMIC DNA]</scope>
    <source>
        <strain evidence="3 4">A2P</strain>
    </source>
</reference>
<gene>
    <name evidence="3" type="ORF">SAMN02982917_4454</name>
</gene>
<dbReference type="OrthoDB" id="7302282at2"/>
<feature type="domain" description="Phasin" evidence="2">
    <location>
        <begin position="111"/>
        <end position="207"/>
    </location>
</feature>
<dbReference type="Proteomes" id="UP000192936">
    <property type="component" value="Unassembled WGS sequence"/>
</dbReference>
<feature type="compositionally biased region" description="Basic and acidic residues" evidence="1">
    <location>
        <begin position="1"/>
        <end position="38"/>
    </location>
</feature>
<dbReference type="AlphaFoldDB" id="A0A1X7GVM5"/>
<evidence type="ECO:0000313" key="4">
    <source>
        <dbReference type="Proteomes" id="UP000192936"/>
    </source>
</evidence>
<protein>
    <submittedName>
        <fullName evidence="3">Phasin protein</fullName>
    </submittedName>
</protein>